<dbReference type="OrthoDB" id="9800438at2"/>
<dbReference type="GO" id="GO:0051213">
    <property type="term" value="F:dioxygenase activity"/>
    <property type="evidence" value="ECO:0007669"/>
    <property type="project" value="UniProtKB-KW"/>
</dbReference>
<feature type="domain" description="VOC" evidence="1">
    <location>
        <begin position="1"/>
        <end position="117"/>
    </location>
</feature>
<dbReference type="CDD" id="cd07262">
    <property type="entry name" value="VOC_like"/>
    <property type="match status" value="1"/>
</dbReference>
<keyword evidence="3" id="KW-1185">Reference proteome</keyword>
<name>A0A1I2F0H7_9BACT</name>
<dbReference type="STRING" id="54.SAMN02745121_06387"/>
<organism evidence="2 3">
    <name type="scientific">Nannocystis exedens</name>
    <dbReference type="NCBI Taxonomy" id="54"/>
    <lineage>
        <taxon>Bacteria</taxon>
        <taxon>Pseudomonadati</taxon>
        <taxon>Myxococcota</taxon>
        <taxon>Polyangia</taxon>
        <taxon>Nannocystales</taxon>
        <taxon>Nannocystaceae</taxon>
        <taxon>Nannocystis</taxon>
    </lineage>
</organism>
<dbReference type="InterPro" id="IPR037523">
    <property type="entry name" value="VOC_core"/>
</dbReference>
<dbReference type="AlphaFoldDB" id="A0A1I2F0H7"/>
<dbReference type="InterPro" id="IPR029068">
    <property type="entry name" value="Glyas_Bleomycin-R_OHBP_Dase"/>
</dbReference>
<dbReference type="PROSITE" id="PS51819">
    <property type="entry name" value="VOC"/>
    <property type="match status" value="1"/>
</dbReference>
<accession>A0A1I2F0H7</accession>
<reference evidence="3" key="1">
    <citation type="submission" date="2016-10" db="EMBL/GenBank/DDBJ databases">
        <authorList>
            <person name="Varghese N."/>
            <person name="Submissions S."/>
        </authorList>
    </citation>
    <scope>NUCLEOTIDE SEQUENCE [LARGE SCALE GENOMIC DNA]</scope>
    <source>
        <strain evidence="3">ATCC 25963</strain>
    </source>
</reference>
<dbReference type="SUPFAM" id="SSF54593">
    <property type="entry name" value="Glyoxalase/Bleomycin resistance protein/Dihydroxybiphenyl dioxygenase"/>
    <property type="match status" value="1"/>
</dbReference>
<keyword evidence="2" id="KW-0560">Oxidoreductase</keyword>
<dbReference type="Pfam" id="PF00903">
    <property type="entry name" value="Glyoxalase"/>
    <property type="match status" value="1"/>
</dbReference>
<dbReference type="Gene3D" id="3.10.180.10">
    <property type="entry name" value="2,3-Dihydroxybiphenyl 1,2-Dioxygenase, domain 1"/>
    <property type="match status" value="1"/>
</dbReference>
<evidence type="ECO:0000313" key="3">
    <source>
        <dbReference type="Proteomes" id="UP000199400"/>
    </source>
</evidence>
<dbReference type="EMBL" id="FOMX01000024">
    <property type="protein sequence ID" value="SFE98655.1"/>
    <property type="molecule type" value="Genomic_DNA"/>
</dbReference>
<protein>
    <submittedName>
        <fullName evidence="2">Catechol 2,3-dioxygenase</fullName>
    </submittedName>
</protein>
<dbReference type="PANTHER" id="PTHR35006">
    <property type="entry name" value="GLYOXALASE FAMILY PROTEIN (AFU_ORTHOLOGUE AFUA_5G14830)"/>
    <property type="match status" value="1"/>
</dbReference>
<dbReference type="RefSeq" id="WP_096327798.1">
    <property type="nucleotide sequence ID" value="NZ_FOMX01000024.1"/>
</dbReference>
<proteinExistence type="predicted"/>
<evidence type="ECO:0000313" key="2">
    <source>
        <dbReference type="EMBL" id="SFE98655.1"/>
    </source>
</evidence>
<dbReference type="InterPro" id="IPR004360">
    <property type="entry name" value="Glyas_Fos-R_dOase_dom"/>
</dbReference>
<gene>
    <name evidence="2" type="ORF">SAMN02745121_06387</name>
</gene>
<dbReference type="Proteomes" id="UP000199400">
    <property type="component" value="Unassembled WGS sequence"/>
</dbReference>
<evidence type="ECO:0000259" key="1">
    <source>
        <dbReference type="PROSITE" id="PS51819"/>
    </source>
</evidence>
<sequence>MLDHLNLNVRDLPRSAGFYAAALAPLGAVTIHEDASTAGIGLPGAPQLWLAPTGEVQPIHLAFRAKSREEVRRFHAAALAAGARDNGEPGLRTHYHPNYYAAFVTDPDGHNIEAVCHTPE</sequence>
<dbReference type="PANTHER" id="PTHR35006:SF2">
    <property type="entry name" value="GLYOXALASE FAMILY PROTEIN (AFU_ORTHOLOGUE AFUA_5G14830)"/>
    <property type="match status" value="1"/>
</dbReference>
<keyword evidence="2" id="KW-0223">Dioxygenase</keyword>